<sequence length="705" mass="76679">MEVPLKENADLSIEVETPLPKVKDSCFNNIKLFLAALSFSFFTKVLCGSYMKSSITQIERRFDIPSSFIGVIDGSFEMGNVLMIAFVSYFGANLHRPRLIAAGSLLMGLGTFMIALPHFFMGSYKYETTVTYSSNSSMGMSITQCSVDPKHQLSAAPTDVPSSILIDGSDCKKEPGSSLWIYVFVGNVLRGIGETPIGPLGISYLDDHATQENASFYIGILHTVALLGPVFGYLLGSYCAKIFVDIGFVDMDKVTINSKDSRWVGAWWLGILIGGVITILSAIPFWFFPKSLPKELKKDQDMTSEKKTFLKENQSDSATTSPDPVKVSALAKDFFPSIKKLLSNRIYILILLMSILQMNALIGLITFKPKFIEQQYGQSASKANFIIGSINIPAVAIGIFSGGLVMKKFQLNVISAAKLAFGSSILGWLFTLPFFAMGCENSHVAGLTVSYEGRTQISPAGSQLFHDCNANCFCSQLDWDPVCGKNGISYASPCLAGCKVSSGTGKNIKFQNCSCIPDSPSGNFSAYLGQCPRGPDCDRIFPYFMALSVISAFTYAFGGVAGYILLLRSNEPALKSLALGIYILVSRTLAGIPAPVYFGALIDMTCLKWGSKRCGGRGACRIYDSDQFSKIYLGLQAGLRGISYFVCFPVFVLLKKRFALEEKQIGVNGGTEMAPVQKTDDCANDSNLVVKPDTCNPEKENPAYP</sequence>
<dbReference type="GO" id="GO:0043252">
    <property type="term" value="P:sodium-independent organic anion transport"/>
    <property type="evidence" value="ECO:0007669"/>
    <property type="project" value="TreeGrafter"/>
</dbReference>
<evidence type="ECO:0000256" key="3">
    <source>
        <dbReference type="ARBA" id="ARBA00022475"/>
    </source>
</evidence>
<feature type="transmembrane region" description="Helical" evidence="8">
    <location>
        <begin position="385"/>
        <end position="405"/>
    </location>
</feature>
<dbReference type="GO" id="GO:0015347">
    <property type="term" value="F:sodium-independent organic anion transmembrane transporter activity"/>
    <property type="evidence" value="ECO:0007669"/>
    <property type="project" value="TreeGrafter"/>
</dbReference>
<accession>V9KGC3</accession>
<feature type="domain" description="Kazal-like" evidence="9">
    <location>
        <begin position="462"/>
        <end position="517"/>
    </location>
</feature>
<reference evidence="10" key="1">
    <citation type="journal article" date="2014" name="Nature">
        <title>Elephant shark genome provides unique insights into gnathostome evolution.</title>
        <authorList>
            <consortium name="International Elephant Shark Genome Sequencing Consortium"/>
            <person name="Venkatesh B."/>
            <person name="Lee A.P."/>
            <person name="Ravi V."/>
            <person name="Maurya A.K."/>
            <person name="Lian M.M."/>
            <person name="Swann J.B."/>
            <person name="Ohta Y."/>
            <person name="Flajnik M.F."/>
            <person name="Sutoh Y."/>
            <person name="Kasahara M."/>
            <person name="Hoon S."/>
            <person name="Gangu V."/>
            <person name="Roy S.W."/>
            <person name="Irimia M."/>
            <person name="Korzh V."/>
            <person name="Kondrychyn I."/>
            <person name="Lim Z.W."/>
            <person name="Tay B.H."/>
            <person name="Tohari S."/>
            <person name="Kong K.W."/>
            <person name="Ho S."/>
            <person name="Lorente-Galdos B."/>
            <person name="Quilez J."/>
            <person name="Marques-Bonet T."/>
            <person name="Raney B.J."/>
            <person name="Ingham P.W."/>
            <person name="Tay A."/>
            <person name="Hillier L.W."/>
            <person name="Minx P."/>
            <person name="Boehm T."/>
            <person name="Wilson R.K."/>
            <person name="Brenner S."/>
            <person name="Warren W.C."/>
        </authorList>
    </citation>
    <scope>NUCLEOTIDE SEQUENCE</scope>
    <source>
        <tissue evidence="10">Brain</tissue>
    </source>
</reference>
<comment type="caution">
    <text evidence="8">Lacks conserved residue(s) required for the propagation of feature annotation.</text>
</comment>
<feature type="transmembrane region" description="Helical" evidence="8">
    <location>
        <begin position="30"/>
        <end position="47"/>
    </location>
</feature>
<keyword evidence="5 8" id="KW-1133">Transmembrane helix</keyword>
<evidence type="ECO:0000259" key="9">
    <source>
        <dbReference type="PROSITE" id="PS51465"/>
    </source>
</evidence>
<evidence type="ECO:0000256" key="5">
    <source>
        <dbReference type="ARBA" id="ARBA00022989"/>
    </source>
</evidence>
<feature type="transmembrane region" description="Helical" evidence="8">
    <location>
        <begin position="214"/>
        <end position="235"/>
    </location>
</feature>
<feature type="transmembrane region" description="Helical" evidence="8">
    <location>
        <begin position="540"/>
        <end position="567"/>
    </location>
</feature>
<feature type="transmembrane region" description="Helical" evidence="8">
    <location>
        <begin position="346"/>
        <end position="365"/>
    </location>
</feature>
<dbReference type="Pfam" id="PF03137">
    <property type="entry name" value="OATP"/>
    <property type="match status" value="1"/>
</dbReference>
<dbReference type="PROSITE" id="PS51465">
    <property type="entry name" value="KAZAL_2"/>
    <property type="match status" value="1"/>
</dbReference>
<evidence type="ECO:0000256" key="6">
    <source>
        <dbReference type="ARBA" id="ARBA00023136"/>
    </source>
</evidence>
<dbReference type="CDD" id="cd17459">
    <property type="entry name" value="MFS_SLCO1C_OATP1C"/>
    <property type="match status" value="1"/>
</dbReference>
<evidence type="ECO:0000256" key="2">
    <source>
        <dbReference type="ARBA" id="ARBA00009657"/>
    </source>
</evidence>
<evidence type="ECO:0000256" key="8">
    <source>
        <dbReference type="RuleBase" id="RU362056"/>
    </source>
</evidence>
<comment type="subcellular location">
    <subcellularLocation>
        <location evidence="1 8">Cell membrane</location>
        <topology evidence="1 8">Multi-pass membrane protein</topology>
    </subcellularLocation>
</comment>
<dbReference type="EMBL" id="JW864421">
    <property type="protein sequence ID" value="AFO96938.1"/>
    <property type="molecule type" value="mRNA"/>
</dbReference>
<keyword evidence="3" id="KW-1003">Cell membrane</keyword>
<dbReference type="SUPFAM" id="SSF103473">
    <property type="entry name" value="MFS general substrate transporter"/>
    <property type="match status" value="1"/>
</dbReference>
<dbReference type="NCBIfam" id="TIGR00805">
    <property type="entry name" value="oat"/>
    <property type="match status" value="1"/>
</dbReference>
<keyword evidence="6 8" id="KW-0472">Membrane</keyword>
<dbReference type="PANTHER" id="PTHR11388">
    <property type="entry name" value="ORGANIC ANION TRANSPORTER"/>
    <property type="match status" value="1"/>
</dbReference>
<keyword evidence="4 8" id="KW-0812">Transmembrane</keyword>
<feature type="transmembrane region" description="Helical" evidence="8">
    <location>
        <begin position="266"/>
        <end position="288"/>
    </location>
</feature>
<dbReference type="SUPFAM" id="SSF100895">
    <property type="entry name" value="Kazal-type serine protease inhibitors"/>
    <property type="match status" value="1"/>
</dbReference>
<evidence type="ECO:0000256" key="1">
    <source>
        <dbReference type="ARBA" id="ARBA00004651"/>
    </source>
</evidence>
<keyword evidence="8" id="KW-0406">Ion transport</keyword>
<feature type="transmembrane region" description="Helical" evidence="8">
    <location>
        <begin position="68"/>
        <end position="92"/>
    </location>
</feature>
<evidence type="ECO:0000313" key="10">
    <source>
        <dbReference type="EMBL" id="AFO96938.1"/>
    </source>
</evidence>
<dbReference type="AlphaFoldDB" id="V9KGC3"/>
<dbReference type="Pfam" id="PF07648">
    <property type="entry name" value="Kazal_2"/>
    <property type="match status" value="1"/>
</dbReference>
<evidence type="ECO:0000256" key="7">
    <source>
        <dbReference type="ARBA" id="ARBA00023157"/>
    </source>
</evidence>
<dbReference type="PANTHER" id="PTHR11388:SF99">
    <property type="entry name" value="SOLUTE CARRIER ORGANIC ANION TRANSPORTER FAMILY MEMBER 1C1"/>
    <property type="match status" value="1"/>
</dbReference>
<keyword evidence="7" id="KW-1015">Disulfide bond</keyword>
<dbReference type="InterPro" id="IPR004156">
    <property type="entry name" value="OATP"/>
</dbReference>
<evidence type="ECO:0000256" key="4">
    <source>
        <dbReference type="ARBA" id="ARBA00022692"/>
    </source>
</evidence>
<dbReference type="InterPro" id="IPR036259">
    <property type="entry name" value="MFS_trans_sf"/>
</dbReference>
<dbReference type="InterPro" id="IPR002350">
    <property type="entry name" value="Kazal_dom"/>
</dbReference>
<feature type="transmembrane region" description="Helical" evidence="8">
    <location>
        <begin position="631"/>
        <end position="654"/>
    </location>
</feature>
<feature type="transmembrane region" description="Helical" evidence="8">
    <location>
        <begin position="579"/>
        <end position="602"/>
    </location>
</feature>
<feature type="transmembrane region" description="Helical" evidence="8">
    <location>
        <begin position="417"/>
        <end position="437"/>
    </location>
</feature>
<protein>
    <recommendedName>
        <fullName evidence="8">Solute carrier organic anion transporter family member</fullName>
    </recommendedName>
</protein>
<dbReference type="Gene3D" id="3.30.60.30">
    <property type="match status" value="1"/>
</dbReference>
<comment type="similarity">
    <text evidence="2 8">Belongs to the organo anion transporter (TC 2.A.60) family.</text>
</comment>
<dbReference type="GO" id="GO:0006811">
    <property type="term" value="P:monoatomic ion transport"/>
    <property type="evidence" value="ECO:0007669"/>
    <property type="project" value="UniProtKB-KW"/>
</dbReference>
<keyword evidence="8" id="KW-0813">Transport</keyword>
<dbReference type="Gene3D" id="1.20.1250.20">
    <property type="entry name" value="MFS general substrate transporter like domains"/>
    <property type="match status" value="1"/>
</dbReference>
<dbReference type="GO" id="GO:0016323">
    <property type="term" value="C:basolateral plasma membrane"/>
    <property type="evidence" value="ECO:0007669"/>
    <property type="project" value="TreeGrafter"/>
</dbReference>
<dbReference type="InterPro" id="IPR036058">
    <property type="entry name" value="Kazal_dom_sf"/>
</dbReference>
<name>V9KGC3_CALMI</name>
<organism evidence="10">
    <name type="scientific">Callorhinchus milii</name>
    <name type="common">Ghost shark</name>
    <dbReference type="NCBI Taxonomy" id="7868"/>
    <lineage>
        <taxon>Eukaryota</taxon>
        <taxon>Metazoa</taxon>
        <taxon>Chordata</taxon>
        <taxon>Craniata</taxon>
        <taxon>Vertebrata</taxon>
        <taxon>Chondrichthyes</taxon>
        <taxon>Holocephali</taxon>
        <taxon>Chimaeriformes</taxon>
        <taxon>Callorhinchidae</taxon>
        <taxon>Callorhinchus</taxon>
    </lineage>
</organism>
<proteinExistence type="evidence at transcript level"/>
<feature type="transmembrane region" description="Helical" evidence="8">
    <location>
        <begin position="98"/>
        <end position="116"/>
    </location>
</feature>